<dbReference type="AlphaFoldDB" id="A0AAE1WQI2"/>
<keyword evidence="1" id="KW-0812">Transmembrane</keyword>
<feature type="domain" description="Integrase catalytic" evidence="2">
    <location>
        <begin position="7"/>
        <end position="183"/>
    </location>
</feature>
<evidence type="ECO:0000313" key="4">
    <source>
        <dbReference type="Proteomes" id="UP001289374"/>
    </source>
</evidence>
<dbReference type="InterPro" id="IPR036397">
    <property type="entry name" value="RNaseH_sf"/>
</dbReference>
<evidence type="ECO:0000259" key="2">
    <source>
        <dbReference type="PROSITE" id="PS50994"/>
    </source>
</evidence>
<dbReference type="Proteomes" id="UP001289374">
    <property type="component" value="Unassembled WGS sequence"/>
</dbReference>
<dbReference type="PANTHER" id="PTHR42648">
    <property type="entry name" value="TRANSPOSASE, PUTATIVE-RELATED"/>
    <property type="match status" value="1"/>
</dbReference>
<dbReference type="PROSITE" id="PS50994">
    <property type="entry name" value="INTEGRASE"/>
    <property type="match status" value="1"/>
</dbReference>
<reference evidence="3" key="1">
    <citation type="submission" date="2020-06" db="EMBL/GenBank/DDBJ databases">
        <authorList>
            <person name="Li T."/>
            <person name="Hu X."/>
            <person name="Zhang T."/>
            <person name="Song X."/>
            <person name="Zhang H."/>
            <person name="Dai N."/>
            <person name="Sheng W."/>
            <person name="Hou X."/>
            <person name="Wei L."/>
        </authorList>
    </citation>
    <scope>NUCLEOTIDE SEQUENCE</scope>
    <source>
        <strain evidence="3">K16</strain>
        <tissue evidence="3">Leaf</tissue>
    </source>
</reference>
<dbReference type="InterPro" id="IPR012337">
    <property type="entry name" value="RNaseH-like_sf"/>
</dbReference>
<keyword evidence="4" id="KW-1185">Reference proteome</keyword>
<feature type="transmembrane region" description="Helical" evidence="1">
    <location>
        <begin position="279"/>
        <end position="298"/>
    </location>
</feature>
<dbReference type="InterPro" id="IPR001584">
    <property type="entry name" value="Integrase_cat-core"/>
</dbReference>
<dbReference type="GO" id="GO:0015074">
    <property type="term" value="P:DNA integration"/>
    <property type="evidence" value="ECO:0007669"/>
    <property type="project" value="InterPro"/>
</dbReference>
<dbReference type="PANTHER" id="PTHR42648:SF27">
    <property type="entry name" value="RNA-DIRECTED DNA POLYMERASE"/>
    <property type="match status" value="1"/>
</dbReference>
<evidence type="ECO:0000313" key="3">
    <source>
        <dbReference type="EMBL" id="KAK4397665.1"/>
    </source>
</evidence>
<dbReference type="SUPFAM" id="SSF53098">
    <property type="entry name" value="Ribonuclease H-like"/>
    <property type="match status" value="1"/>
</dbReference>
<keyword evidence="1" id="KW-1133">Transmembrane helix</keyword>
<proteinExistence type="predicted"/>
<dbReference type="EMBL" id="JACGWL010000007">
    <property type="protein sequence ID" value="KAK4397665.1"/>
    <property type="molecule type" value="Genomic_DNA"/>
</dbReference>
<organism evidence="3 4">
    <name type="scientific">Sesamum angolense</name>
    <dbReference type="NCBI Taxonomy" id="2727404"/>
    <lineage>
        <taxon>Eukaryota</taxon>
        <taxon>Viridiplantae</taxon>
        <taxon>Streptophyta</taxon>
        <taxon>Embryophyta</taxon>
        <taxon>Tracheophyta</taxon>
        <taxon>Spermatophyta</taxon>
        <taxon>Magnoliopsida</taxon>
        <taxon>eudicotyledons</taxon>
        <taxon>Gunneridae</taxon>
        <taxon>Pentapetalae</taxon>
        <taxon>asterids</taxon>
        <taxon>lamiids</taxon>
        <taxon>Lamiales</taxon>
        <taxon>Pedaliaceae</taxon>
        <taxon>Sesamum</taxon>
    </lineage>
</organism>
<comment type="caution">
    <text evidence="3">The sequence shown here is derived from an EMBL/GenBank/DDBJ whole genome shotgun (WGS) entry which is preliminary data.</text>
</comment>
<accession>A0AAE1WQI2</accession>
<dbReference type="InterPro" id="IPR039537">
    <property type="entry name" value="Retrotran_Ty1/copia-like"/>
</dbReference>
<name>A0AAE1WQI2_9LAMI</name>
<dbReference type="Gene3D" id="3.30.420.10">
    <property type="entry name" value="Ribonuclease H-like superfamily/Ribonuclease H"/>
    <property type="match status" value="1"/>
</dbReference>
<protein>
    <recommendedName>
        <fullName evidence="2">Integrase catalytic domain-containing protein</fullName>
    </recommendedName>
</protein>
<gene>
    <name evidence="3" type="ORF">Sango_1242000</name>
</gene>
<dbReference type="GO" id="GO:0003676">
    <property type="term" value="F:nucleic acid binding"/>
    <property type="evidence" value="ECO:0007669"/>
    <property type="project" value="InterPro"/>
</dbReference>
<sequence length="376" mass="42728">MTRELFVGQSTFVNILLDLIHTDLCRPLNTHARGGFSYFITFTDDYSWYGYIYLIRYKFEAFVRFKEFRLEVENQTGPKIKTLRLGRDGEYLSGEFLDDLKKNGIVSHWTPPVMPQLNGVAKRRNRTLLNMVQSMMSFSELLLSFWVWSSPAYVKRLVGDKLDSRSSLCRFIGYPKETAGYFYGPSKHKALQSSAGTSSTATVSTNNVPVLHRSARVPQPLERYSFLGVTSQLDNDPKTYGEVMLDIDSGNWFVAKGYPQRPGVDFEKTFSSVAMAKSIWIMLAIATCALGLNLAYALSIMNRYPMCAGETHWTAVKTILKYQRRTKDMFLAYGGRELVLEGHSDASLQSDDDDPKSQLRLAFKLNGYVLAWKSSK</sequence>
<evidence type="ECO:0000256" key="1">
    <source>
        <dbReference type="SAM" id="Phobius"/>
    </source>
</evidence>
<reference evidence="3" key="2">
    <citation type="journal article" date="2024" name="Plant">
        <title>Genomic evolution and insights into agronomic trait innovations of Sesamum species.</title>
        <authorList>
            <person name="Miao H."/>
            <person name="Wang L."/>
            <person name="Qu L."/>
            <person name="Liu H."/>
            <person name="Sun Y."/>
            <person name="Le M."/>
            <person name="Wang Q."/>
            <person name="Wei S."/>
            <person name="Zheng Y."/>
            <person name="Lin W."/>
            <person name="Duan Y."/>
            <person name="Cao H."/>
            <person name="Xiong S."/>
            <person name="Wang X."/>
            <person name="Wei L."/>
            <person name="Li C."/>
            <person name="Ma Q."/>
            <person name="Ju M."/>
            <person name="Zhao R."/>
            <person name="Li G."/>
            <person name="Mu C."/>
            <person name="Tian Q."/>
            <person name="Mei H."/>
            <person name="Zhang T."/>
            <person name="Gao T."/>
            <person name="Zhang H."/>
        </authorList>
    </citation>
    <scope>NUCLEOTIDE SEQUENCE</scope>
    <source>
        <strain evidence="3">K16</strain>
    </source>
</reference>
<keyword evidence="1" id="KW-0472">Membrane</keyword>